<evidence type="ECO:0000256" key="3">
    <source>
        <dbReference type="RuleBase" id="RU003719"/>
    </source>
</evidence>
<dbReference type="Proteomes" id="UP000701702">
    <property type="component" value="Unassembled WGS sequence"/>
</dbReference>
<dbReference type="PANTHER" id="PTHR10996">
    <property type="entry name" value="2-HYDROXYACID DEHYDROGENASE-RELATED"/>
    <property type="match status" value="1"/>
</dbReference>
<dbReference type="PROSITE" id="PS00065">
    <property type="entry name" value="D_2_HYDROXYACID_DH_1"/>
    <property type="match status" value="1"/>
</dbReference>
<dbReference type="EMBL" id="CAJZAF010000002">
    <property type="protein sequence ID" value="CAG9164836.1"/>
    <property type="molecule type" value="Genomic_DNA"/>
</dbReference>
<name>A0ABN7XWM4_9BURK</name>
<reference evidence="6 7" key="1">
    <citation type="submission" date="2021-08" db="EMBL/GenBank/DDBJ databases">
        <authorList>
            <person name="Peeters C."/>
        </authorList>
    </citation>
    <scope>NUCLEOTIDE SEQUENCE [LARGE SCALE GENOMIC DNA]</scope>
    <source>
        <strain evidence="6 7">LMG 23994</strain>
    </source>
</reference>
<accession>A0ABN7XWM4</accession>
<comment type="caution">
    <text evidence="6">The sequence shown here is derived from an EMBL/GenBank/DDBJ whole genome shotgun (WGS) entry which is preliminary data.</text>
</comment>
<sequence>MDGVPILGPSTTAPRRLPVKPAILLTQPVVPSLETGLQAAYEIHRLYAAASPDALIDEVGPRIVGVVTGGSLGLKESVMRRLPALKIVAVSGVGTDAVDLPYANQRGIHVTTTPAVLTADVADQAIGLLIAVYRRLTEAERYVRAGQWGKAPLPLARRFSGKRVGIVGLGRVGRAIAVRAAAFGCPVSYTDLRAIPDVPYAFLPDIAALASHCDALVLAASADGAKPVVDAAVLDALGPDGVLINVARGRLVDEPELVRALDAGRIAGAGLDVFADEPAVPAALLGMDNVVVQPHRASATWETRDAMGEIVLANLRACLAGEHPPATVLA</sequence>
<feature type="domain" description="D-isomer specific 2-hydroxyacid dehydrogenase catalytic" evidence="4">
    <location>
        <begin position="32"/>
        <end position="328"/>
    </location>
</feature>
<organism evidence="6 7">
    <name type="scientific">Cupriavidus pinatubonensis</name>
    <dbReference type="NCBI Taxonomy" id="248026"/>
    <lineage>
        <taxon>Bacteria</taxon>
        <taxon>Pseudomonadati</taxon>
        <taxon>Pseudomonadota</taxon>
        <taxon>Betaproteobacteria</taxon>
        <taxon>Burkholderiales</taxon>
        <taxon>Burkholderiaceae</taxon>
        <taxon>Cupriavidus</taxon>
    </lineage>
</organism>
<dbReference type="InterPro" id="IPR029752">
    <property type="entry name" value="D-isomer_DH_CS1"/>
</dbReference>
<dbReference type="PANTHER" id="PTHR10996:SF178">
    <property type="entry name" value="2-HYDROXYACID DEHYDROGENASE YGL185C-RELATED"/>
    <property type="match status" value="1"/>
</dbReference>
<dbReference type="InterPro" id="IPR006140">
    <property type="entry name" value="D-isomer_DH_NAD-bd"/>
</dbReference>
<protein>
    <submittedName>
        <fullName evidence="6">2-ketogluconate reductase</fullName>
        <ecNumber evidence="6">1.1.1.215</ecNumber>
    </submittedName>
</protein>
<dbReference type="InterPro" id="IPR050223">
    <property type="entry name" value="D-isomer_2-hydroxyacid_DH"/>
</dbReference>
<comment type="similarity">
    <text evidence="3">Belongs to the D-isomer specific 2-hydroxyacid dehydrogenase family.</text>
</comment>
<dbReference type="Pfam" id="PF00389">
    <property type="entry name" value="2-Hacid_dh"/>
    <property type="match status" value="1"/>
</dbReference>
<evidence type="ECO:0000256" key="2">
    <source>
        <dbReference type="ARBA" id="ARBA00023027"/>
    </source>
</evidence>
<gene>
    <name evidence="6" type="ORF">LMG23994_00667</name>
</gene>
<evidence type="ECO:0000313" key="6">
    <source>
        <dbReference type="EMBL" id="CAG9164836.1"/>
    </source>
</evidence>
<dbReference type="RefSeq" id="WP_376990998.1">
    <property type="nucleotide sequence ID" value="NZ_CAJZAF010000002.1"/>
</dbReference>
<evidence type="ECO:0000259" key="4">
    <source>
        <dbReference type="Pfam" id="PF00389"/>
    </source>
</evidence>
<dbReference type="Gene3D" id="3.40.50.720">
    <property type="entry name" value="NAD(P)-binding Rossmann-like Domain"/>
    <property type="match status" value="2"/>
</dbReference>
<keyword evidence="1 3" id="KW-0560">Oxidoreductase</keyword>
<evidence type="ECO:0000259" key="5">
    <source>
        <dbReference type="Pfam" id="PF02826"/>
    </source>
</evidence>
<keyword evidence="7" id="KW-1185">Reference proteome</keyword>
<dbReference type="CDD" id="cd12156">
    <property type="entry name" value="HPPR"/>
    <property type="match status" value="1"/>
</dbReference>
<dbReference type="SUPFAM" id="SSF51735">
    <property type="entry name" value="NAD(P)-binding Rossmann-fold domains"/>
    <property type="match status" value="1"/>
</dbReference>
<dbReference type="InterPro" id="IPR006139">
    <property type="entry name" value="D-isomer_2_OHA_DH_cat_dom"/>
</dbReference>
<dbReference type="Pfam" id="PF02826">
    <property type="entry name" value="2-Hacid_dh_C"/>
    <property type="match status" value="1"/>
</dbReference>
<evidence type="ECO:0000313" key="7">
    <source>
        <dbReference type="Proteomes" id="UP000701702"/>
    </source>
</evidence>
<evidence type="ECO:0000256" key="1">
    <source>
        <dbReference type="ARBA" id="ARBA00023002"/>
    </source>
</evidence>
<dbReference type="GO" id="GO:0008873">
    <property type="term" value="F:gluconate 2-dehydrogenase activity"/>
    <property type="evidence" value="ECO:0007669"/>
    <property type="project" value="UniProtKB-EC"/>
</dbReference>
<keyword evidence="2" id="KW-0520">NAD</keyword>
<feature type="domain" description="D-isomer specific 2-hydroxyacid dehydrogenase NAD-binding" evidence="5">
    <location>
        <begin position="126"/>
        <end position="297"/>
    </location>
</feature>
<dbReference type="SUPFAM" id="SSF52283">
    <property type="entry name" value="Formate/glycerate dehydrogenase catalytic domain-like"/>
    <property type="match status" value="1"/>
</dbReference>
<dbReference type="EC" id="1.1.1.215" evidence="6"/>
<dbReference type="InterPro" id="IPR036291">
    <property type="entry name" value="NAD(P)-bd_dom_sf"/>
</dbReference>
<proteinExistence type="inferred from homology"/>